<dbReference type="SUPFAM" id="SSF56672">
    <property type="entry name" value="DNA/RNA polymerases"/>
    <property type="match status" value="1"/>
</dbReference>
<evidence type="ECO:0000256" key="2">
    <source>
        <dbReference type="ARBA" id="ARBA00012417"/>
    </source>
</evidence>
<dbReference type="GO" id="GO:0003684">
    <property type="term" value="F:damaged DNA binding"/>
    <property type="evidence" value="ECO:0007669"/>
    <property type="project" value="InterPro"/>
</dbReference>
<feature type="domain" description="DNA polymerase Y-family little finger" evidence="7">
    <location>
        <begin position="250"/>
        <end position="335"/>
    </location>
</feature>
<evidence type="ECO:0000313" key="10">
    <source>
        <dbReference type="Proteomes" id="UP000441389"/>
    </source>
</evidence>
<comment type="function">
    <text evidence="4">Poorly processive, error-prone DNA polymerase involved in untargeted mutagenesis. Copies undamaged DNA at stalled replication forks, which arise in vivo from mismatched or misaligned primer ends. These misaligned primers can be extended by PolIV. Exhibits no 3'-5' exonuclease (proofreading) activity. May be involved in translesional synthesis, in conjunction with the beta clamp from PolIII.</text>
</comment>
<dbReference type="Pfam" id="PF20114">
    <property type="entry name" value="DUF6504"/>
    <property type="match status" value="1"/>
</dbReference>
<dbReference type="InterPro" id="IPR001126">
    <property type="entry name" value="UmuC"/>
</dbReference>
<dbReference type="EC" id="2.7.7.7" evidence="2"/>
<keyword evidence="10" id="KW-1185">Reference proteome</keyword>
<dbReference type="CDD" id="cd03468">
    <property type="entry name" value="PolY_like"/>
    <property type="match status" value="1"/>
</dbReference>
<dbReference type="AlphaFoldDB" id="A0A6I4J3R3"/>
<accession>A0A6I4J3R3</accession>
<dbReference type="GO" id="GO:0006281">
    <property type="term" value="P:DNA repair"/>
    <property type="evidence" value="ECO:0007669"/>
    <property type="project" value="InterPro"/>
</dbReference>
<feature type="domain" description="DUF6504" evidence="8">
    <location>
        <begin position="425"/>
        <end position="502"/>
    </location>
</feature>
<comment type="subunit">
    <text evidence="1">Monomer.</text>
</comment>
<dbReference type="InterPro" id="IPR045443">
    <property type="entry name" value="DUF6504"/>
</dbReference>
<dbReference type="InterPro" id="IPR043502">
    <property type="entry name" value="DNA/RNA_pol_sf"/>
</dbReference>
<evidence type="ECO:0000313" key="9">
    <source>
        <dbReference type="EMBL" id="MVO79290.1"/>
    </source>
</evidence>
<reference evidence="9 10" key="1">
    <citation type="submission" date="2019-12" db="EMBL/GenBank/DDBJ databases">
        <authorList>
            <person name="Huq M.A."/>
        </authorList>
    </citation>
    <scope>NUCLEOTIDE SEQUENCE [LARGE SCALE GENOMIC DNA]</scope>
    <source>
        <strain evidence="9 10">MAH-20</strain>
    </source>
</reference>
<dbReference type="Proteomes" id="UP000441389">
    <property type="component" value="Unassembled WGS sequence"/>
</dbReference>
<organism evidence="9 10">
    <name type="scientific">Sphingomonas horti</name>
    <dbReference type="NCBI Taxonomy" id="2682842"/>
    <lineage>
        <taxon>Bacteria</taxon>
        <taxon>Pseudomonadati</taxon>
        <taxon>Pseudomonadota</taxon>
        <taxon>Alphaproteobacteria</taxon>
        <taxon>Sphingomonadales</taxon>
        <taxon>Sphingomonadaceae</taxon>
        <taxon>Sphingomonas</taxon>
    </lineage>
</organism>
<sequence>MRRVASLYLPFLPTDRIKRIAPASAGQPETGLATVHRARQRVVLAAVCRNAAAMGLTPGMPLTQARAMVPGLDVRDADPDGDGALLQRIGRFAARRITPLVALSGTDGLWLDLTGAAHLHGGEHRLGAGLLRFCAKLGLEARIAMASNGAAADALARHGPERLTLCSEGEEEAALAPLPVAALRLDQSAANGMRRLGLERIGEMAAVPRGPLVRRFGRDVLLKLDQAFGHAAEPIDPIIPRDAPAAALRFAEPIGGAETIARAIGDLLDDLIERLREAGLGVRALLLLCDRVDRQQQRVEIGAARATRDKAHLLRLLGRRIETIDPGFGIDAMRLVAARAEPLGAAVVAGDLAASAPTADIAQLIDLIAGRIGTQHLYRLSAVESDVPERSVRRIAPLDMPVPWPDSWPRPPRLLSRPEPIDHVVAELPDAPPRRFTWRGRTHHLVKGDGPERIYGEWWKRSGERDAVRDYFRVEDESGARFWLFRRGDGEDSRTGDLSWWMQGGCG</sequence>
<feature type="domain" description="UmuC" evidence="6">
    <location>
        <begin position="38"/>
        <end position="152"/>
    </location>
</feature>
<evidence type="ECO:0000256" key="5">
    <source>
        <dbReference type="ARBA" id="ARBA00049244"/>
    </source>
</evidence>
<dbReference type="PANTHER" id="PTHR35369:SF2">
    <property type="entry name" value="BLR3025 PROTEIN"/>
    <property type="match status" value="1"/>
</dbReference>
<evidence type="ECO:0000259" key="7">
    <source>
        <dbReference type="Pfam" id="PF11799"/>
    </source>
</evidence>
<dbReference type="InterPro" id="IPR017961">
    <property type="entry name" value="DNA_pol_Y-fam_little_finger"/>
</dbReference>
<dbReference type="InterPro" id="IPR050356">
    <property type="entry name" value="SulA_CellDiv_inhibitor"/>
</dbReference>
<evidence type="ECO:0000256" key="1">
    <source>
        <dbReference type="ARBA" id="ARBA00011245"/>
    </source>
</evidence>
<evidence type="ECO:0000259" key="6">
    <source>
        <dbReference type="Pfam" id="PF00817"/>
    </source>
</evidence>
<dbReference type="Pfam" id="PF00817">
    <property type="entry name" value="IMS"/>
    <property type="match status" value="1"/>
</dbReference>
<evidence type="ECO:0000259" key="8">
    <source>
        <dbReference type="Pfam" id="PF20114"/>
    </source>
</evidence>
<evidence type="ECO:0000256" key="3">
    <source>
        <dbReference type="ARBA" id="ARBA00022763"/>
    </source>
</evidence>
<comment type="caution">
    <text evidence="9">The sequence shown here is derived from an EMBL/GenBank/DDBJ whole genome shotgun (WGS) entry which is preliminary data.</text>
</comment>
<protein>
    <recommendedName>
        <fullName evidence="2">DNA-directed DNA polymerase</fullName>
        <ecNumber evidence="2">2.7.7.7</ecNumber>
    </recommendedName>
</protein>
<comment type="catalytic activity">
    <reaction evidence="5">
        <text>DNA(n) + a 2'-deoxyribonucleoside 5'-triphosphate = DNA(n+1) + diphosphate</text>
        <dbReference type="Rhea" id="RHEA:22508"/>
        <dbReference type="Rhea" id="RHEA-COMP:17339"/>
        <dbReference type="Rhea" id="RHEA-COMP:17340"/>
        <dbReference type="ChEBI" id="CHEBI:33019"/>
        <dbReference type="ChEBI" id="CHEBI:61560"/>
        <dbReference type="ChEBI" id="CHEBI:173112"/>
        <dbReference type="EC" id="2.7.7.7"/>
    </reaction>
</comment>
<proteinExistence type="predicted"/>
<dbReference type="PANTHER" id="PTHR35369">
    <property type="entry name" value="BLR3025 PROTEIN-RELATED"/>
    <property type="match status" value="1"/>
</dbReference>
<keyword evidence="3" id="KW-0227">DNA damage</keyword>
<gene>
    <name evidence="9" type="ORF">GON01_15260</name>
</gene>
<evidence type="ECO:0000256" key="4">
    <source>
        <dbReference type="ARBA" id="ARBA00025589"/>
    </source>
</evidence>
<dbReference type="RefSeq" id="WP_157028191.1">
    <property type="nucleotide sequence ID" value="NZ_WQMS01000016.1"/>
</dbReference>
<name>A0A6I4J3R3_9SPHN</name>
<dbReference type="Pfam" id="PF11799">
    <property type="entry name" value="IMS_C"/>
    <property type="match status" value="1"/>
</dbReference>
<dbReference type="EMBL" id="WQMS01000016">
    <property type="protein sequence ID" value="MVO79290.1"/>
    <property type="molecule type" value="Genomic_DNA"/>
</dbReference>